<organism evidence="1 2">
    <name type="scientific">Virgisporangium aurantiacum</name>
    <dbReference type="NCBI Taxonomy" id="175570"/>
    <lineage>
        <taxon>Bacteria</taxon>
        <taxon>Bacillati</taxon>
        <taxon>Actinomycetota</taxon>
        <taxon>Actinomycetes</taxon>
        <taxon>Micromonosporales</taxon>
        <taxon>Micromonosporaceae</taxon>
        <taxon>Virgisporangium</taxon>
    </lineage>
</organism>
<comment type="caution">
    <text evidence="1">The sequence shown here is derived from an EMBL/GenBank/DDBJ whole genome shotgun (WGS) entry which is preliminary data.</text>
</comment>
<gene>
    <name evidence="1" type="ORF">Vau01_112520</name>
</gene>
<protein>
    <submittedName>
        <fullName evidence="1">Uncharacterized protein</fullName>
    </submittedName>
</protein>
<dbReference type="Proteomes" id="UP000612585">
    <property type="component" value="Unassembled WGS sequence"/>
</dbReference>
<sequence>MDVVLVSAPGQEISEDPQCHPTGRTRVLLGNLGVHQMRECLTELSRVGDAVTGPIDRPHDGPDLPLGVRVVHESIIEHSYAR</sequence>
<evidence type="ECO:0000313" key="1">
    <source>
        <dbReference type="EMBL" id="GIJ63736.1"/>
    </source>
</evidence>
<name>A0A8J3ZH60_9ACTN</name>
<keyword evidence="2" id="KW-1185">Reference proteome</keyword>
<dbReference type="RefSeq" id="WP_204010897.1">
    <property type="nucleotide sequence ID" value="NZ_BOPG01000102.1"/>
</dbReference>
<dbReference type="EMBL" id="BOPG01000102">
    <property type="protein sequence ID" value="GIJ63736.1"/>
    <property type="molecule type" value="Genomic_DNA"/>
</dbReference>
<dbReference type="AlphaFoldDB" id="A0A8J3ZH60"/>
<reference evidence="1" key="1">
    <citation type="submission" date="2021-01" db="EMBL/GenBank/DDBJ databases">
        <title>Whole genome shotgun sequence of Virgisporangium aurantiacum NBRC 16421.</title>
        <authorList>
            <person name="Komaki H."/>
            <person name="Tamura T."/>
        </authorList>
    </citation>
    <scope>NUCLEOTIDE SEQUENCE</scope>
    <source>
        <strain evidence="1">NBRC 16421</strain>
    </source>
</reference>
<evidence type="ECO:0000313" key="2">
    <source>
        <dbReference type="Proteomes" id="UP000612585"/>
    </source>
</evidence>
<proteinExistence type="predicted"/>
<accession>A0A8J3ZH60</accession>